<name>A0A6A6FK50_9PEZI</name>
<dbReference type="OrthoDB" id="3638925at2759"/>
<dbReference type="EMBL" id="ML992670">
    <property type="protein sequence ID" value="KAF2213588.1"/>
    <property type="molecule type" value="Genomic_DNA"/>
</dbReference>
<feature type="transmembrane region" description="Helical" evidence="2">
    <location>
        <begin position="20"/>
        <end position="44"/>
    </location>
</feature>
<feature type="transmembrane region" description="Helical" evidence="2">
    <location>
        <begin position="134"/>
        <end position="156"/>
    </location>
</feature>
<feature type="transmembrane region" description="Helical" evidence="2">
    <location>
        <begin position="56"/>
        <end position="79"/>
    </location>
</feature>
<keyword evidence="5" id="KW-1185">Reference proteome</keyword>
<feature type="compositionally biased region" description="Low complexity" evidence="1">
    <location>
        <begin position="305"/>
        <end position="315"/>
    </location>
</feature>
<sequence length="375" mass="40516">MADTPTSLQVSSAVTKDDRGAQVVIVAILGLIATILVSANRLLLRWPWKERFGADDFVCVGATILATAQTATILSAVAWGLGEKSRVLTSEEIDVVEKLVYASSILFVLTLCLSKLAVGFLFNRLAPKTAAKAIVYATVIYGFAGVLIIAIDRVIATPWTITSTLRTSFLAKWVTIEALGMALDVALIAYPAALVRGLKMSRGTKIAVFLGFALRFPVLAFAGLRIAYIAKMDLNDFTFVYVAATIFGLAEMHCNVVAATIPCLRIFLKGWNTSFMNTTLKEMDPEAYTRHSSVASPRSWRTLGKSKASSSSQSKRCLGSSGVWDGATSRLESNISSEHITGQRQVSAGSRSITVQHSIDVDIEGASNSQMWSFR</sequence>
<dbReference type="Proteomes" id="UP000799539">
    <property type="component" value="Unassembled WGS sequence"/>
</dbReference>
<feature type="transmembrane region" description="Helical" evidence="2">
    <location>
        <begin position="99"/>
        <end position="122"/>
    </location>
</feature>
<gene>
    <name evidence="4" type="ORF">CERZMDRAFT_105721</name>
</gene>
<dbReference type="InterPro" id="IPR049326">
    <property type="entry name" value="Rhodopsin_dom_fungi"/>
</dbReference>
<evidence type="ECO:0000256" key="2">
    <source>
        <dbReference type="SAM" id="Phobius"/>
    </source>
</evidence>
<keyword evidence="2" id="KW-0812">Transmembrane</keyword>
<dbReference type="PANTHER" id="PTHR39614">
    <property type="entry name" value="INTEGRAL MEMBRANE PROTEIN"/>
    <property type="match status" value="1"/>
</dbReference>
<evidence type="ECO:0000259" key="3">
    <source>
        <dbReference type="Pfam" id="PF20684"/>
    </source>
</evidence>
<feature type="transmembrane region" description="Helical" evidence="2">
    <location>
        <begin position="240"/>
        <end position="268"/>
    </location>
</feature>
<evidence type="ECO:0000313" key="4">
    <source>
        <dbReference type="EMBL" id="KAF2213588.1"/>
    </source>
</evidence>
<proteinExistence type="predicted"/>
<dbReference type="AlphaFoldDB" id="A0A6A6FK50"/>
<dbReference type="PANTHER" id="PTHR39614:SF2">
    <property type="entry name" value="INTEGRAL MEMBRANE PROTEIN"/>
    <property type="match status" value="1"/>
</dbReference>
<feature type="transmembrane region" description="Helical" evidence="2">
    <location>
        <begin position="176"/>
        <end position="195"/>
    </location>
</feature>
<feature type="domain" description="Rhodopsin" evidence="3">
    <location>
        <begin position="41"/>
        <end position="268"/>
    </location>
</feature>
<evidence type="ECO:0000256" key="1">
    <source>
        <dbReference type="SAM" id="MobiDB-lite"/>
    </source>
</evidence>
<keyword evidence="2" id="KW-1133">Transmembrane helix</keyword>
<evidence type="ECO:0000313" key="5">
    <source>
        <dbReference type="Proteomes" id="UP000799539"/>
    </source>
</evidence>
<feature type="transmembrane region" description="Helical" evidence="2">
    <location>
        <begin position="207"/>
        <end position="228"/>
    </location>
</feature>
<organism evidence="4 5">
    <name type="scientific">Cercospora zeae-maydis SCOH1-5</name>
    <dbReference type="NCBI Taxonomy" id="717836"/>
    <lineage>
        <taxon>Eukaryota</taxon>
        <taxon>Fungi</taxon>
        <taxon>Dikarya</taxon>
        <taxon>Ascomycota</taxon>
        <taxon>Pezizomycotina</taxon>
        <taxon>Dothideomycetes</taxon>
        <taxon>Dothideomycetidae</taxon>
        <taxon>Mycosphaerellales</taxon>
        <taxon>Mycosphaerellaceae</taxon>
        <taxon>Cercospora</taxon>
    </lineage>
</organism>
<accession>A0A6A6FK50</accession>
<keyword evidence="2" id="KW-0472">Membrane</keyword>
<reference evidence="4" key="1">
    <citation type="journal article" date="2020" name="Stud. Mycol.">
        <title>101 Dothideomycetes genomes: a test case for predicting lifestyles and emergence of pathogens.</title>
        <authorList>
            <person name="Haridas S."/>
            <person name="Albert R."/>
            <person name="Binder M."/>
            <person name="Bloem J."/>
            <person name="Labutti K."/>
            <person name="Salamov A."/>
            <person name="Andreopoulos B."/>
            <person name="Baker S."/>
            <person name="Barry K."/>
            <person name="Bills G."/>
            <person name="Bluhm B."/>
            <person name="Cannon C."/>
            <person name="Castanera R."/>
            <person name="Culley D."/>
            <person name="Daum C."/>
            <person name="Ezra D."/>
            <person name="Gonzalez J."/>
            <person name="Henrissat B."/>
            <person name="Kuo A."/>
            <person name="Liang C."/>
            <person name="Lipzen A."/>
            <person name="Lutzoni F."/>
            <person name="Magnuson J."/>
            <person name="Mondo S."/>
            <person name="Nolan M."/>
            <person name="Ohm R."/>
            <person name="Pangilinan J."/>
            <person name="Park H.-J."/>
            <person name="Ramirez L."/>
            <person name="Alfaro M."/>
            <person name="Sun H."/>
            <person name="Tritt A."/>
            <person name="Yoshinaga Y."/>
            <person name="Zwiers L.-H."/>
            <person name="Turgeon B."/>
            <person name="Goodwin S."/>
            <person name="Spatafora J."/>
            <person name="Crous P."/>
            <person name="Grigoriev I."/>
        </authorList>
    </citation>
    <scope>NUCLEOTIDE SEQUENCE</scope>
    <source>
        <strain evidence="4">SCOH1-5</strain>
    </source>
</reference>
<feature type="region of interest" description="Disordered" evidence="1">
    <location>
        <begin position="299"/>
        <end position="321"/>
    </location>
</feature>
<dbReference type="Pfam" id="PF20684">
    <property type="entry name" value="Fung_rhodopsin"/>
    <property type="match status" value="1"/>
</dbReference>
<protein>
    <recommendedName>
        <fullName evidence="3">Rhodopsin domain-containing protein</fullName>
    </recommendedName>
</protein>